<dbReference type="InterPro" id="IPR003444">
    <property type="entry name" value="MraZ"/>
</dbReference>
<organism evidence="9 10">
    <name type="scientific">Candidatus Raymondbacteria bacterium RIFOXYD12_FULL_49_13</name>
    <dbReference type="NCBI Taxonomy" id="1817890"/>
    <lineage>
        <taxon>Bacteria</taxon>
        <taxon>Raymondiibacteriota</taxon>
    </lineage>
</organism>
<evidence type="ECO:0000256" key="2">
    <source>
        <dbReference type="ARBA" id="ARBA00022490"/>
    </source>
</evidence>
<dbReference type="InterPro" id="IPR007159">
    <property type="entry name" value="SpoVT-AbrB_dom"/>
</dbReference>
<comment type="caution">
    <text evidence="9">The sequence shown here is derived from an EMBL/GenBank/DDBJ whole genome shotgun (WGS) entry which is preliminary data.</text>
</comment>
<dbReference type="GO" id="GO:0005737">
    <property type="term" value="C:cytoplasm"/>
    <property type="evidence" value="ECO:0007669"/>
    <property type="project" value="UniProtKB-UniRule"/>
</dbReference>
<evidence type="ECO:0000256" key="5">
    <source>
        <dbReference type="ARBA" id="ARBA00023125"/>
    </source>
</evidence>
<dbReference type="PROSITE" id="PS51740">
    <property type="entry name" value="SPOVT_ABRB"/>
    <property type="match status" value="1"/>
</dbReference>
<accession>A0A1F7FCK7</accession>
<evidence type="ECO:0000256" key="6">
    <source>
        <dbReference type="ARBA" id="ARBA00023163"/>
    </source>
</evidence>
<dbReference type="CDD" id="cd16320">
    <property type="entry name" value="MraZ_N"/>
    <property type="match status" value="1"/>
</dbReference>
<protein>
    <recommendedName>
        <fullName evidence="1 7">Transcriptional regulator MraZ</fullName>
    </recommendedName>
</protein>
<evidence type="ECO:0000256" key="4">
    <source>
        <dbReference type="ARBA" id="ARBA00023015"/>
    </source>
</evidence>
<keyword evidence="5 7" id="KW-0238">DNA-binding</keyword>
<dbReference type="HAMAP" id="MF_01008">
    <property type="entry name" value="MraZ"/>
    <property type="match status" value="1"/>
</dbReference>
<dbReference type="Pfam" id="PF02381">
    <property type="entry name" value="MraZ"/>
    <property type="match status" value="2"/>
</dbReference>
<keyword evidence="3" id="KW-0677">Repeat</keyword>
<dbReference type="PANTHER" id="PTHR34701:SF1">
    <property type="entry name" value="TRANSCRIPTIONAL REGULATOR MRAZ"/>
    <property type="match status" value="1"/>
</dbReference>
<comment type="subunit">
    <text evidence="7">Forms oligomers.</text>
</comment>
<dbReference type="PANTHER" id="PTHR34701">
    <property type="entry name" value="TRANSCRIPTIONAL REGULATOR MRAZ"/>
    <property type="match status" value="1"/>
</dbReference>
<dbReference type="CDD" id="cd16321">
    <property type="entry name" value="MraZ_C"/>
    <property type="match status" value="1"/>
</dbReference>
<keyword evidence="6 7" id="KW-0804">Transcription</keyword>
<dbReference type="AlphaFoldDB" id="A0A1F7FCK7"/>
<dbReference type="InterPro" id="IPR035642">
    <property type="entry name" value="MraZ_N"/>
</dbReference>
<dbReference type="GO" id="GO:0000976">
    <property type="term" value="F:transcription cis-regulatory region binding"/>
    <property type="evidence" value="ECO:0007669"/>
    <property type="project" value="TreeGrafter"/>
</dbReference>
<gene>
    <name evidence="7" type="primary">mraZ</name>
    <name evidence="9" type="ORF">A2519_18595</name>
</gene>
<dbReference type="EMBL" id="MFYX01000073">
    <property type="protein sequence ID" value="OGK04414.1"/>
    <property type="molecule type" value="Genomic_DNA"/>
</dbReference>
<dbReference type="InterPro" id="IPR035644">
    <property type="entry name" value="MraZ_C"/>
</dbReference>
<comment type="subcellular location">
    <subcellularLocation>
        <location evidence="7">Cytoplasm</location>
        <location evidence="7">Nucleoid</location>
    </subcellularLocation>
</comment>
<evidence type="ECO:0000256" key="7">
    <source>
        <dbReference type="HAMAP-Rule" id="MF_01008"/>
    </source>
</evidence>
<dbReference type="GO" id="GO:0009295">
    <property type="term" value="C:nucleoid"/>
    <property type="evidence" value="ECO:0007669"/>
    <property type="project" value="UniProtKB-SubCell"/>
</dbReference>
<reference evidence="9 10" key="1">
    <citation type="journal article" date="2016" name="Nat. Commun.">
        <title>Thousands of microbial genomes shed light on interconnected biogeochemical processes in an aquifer system.</title>
        <authorList>
            <person name="Anantharaman K."/>
            <person name="Brown C.T."/>
            <person name="Hug L.A."/>
            <person name="Sharon I."/>
            <person name="Castelle C.J."/>
            <person name="Probst A.J."/>
            <person name="Thomas B.C."/>
            <person name="Singh A."/>
            <person name="Wilkins M.J."/>
            <person name="Karaoz U."/>
            <person name="Brodie E.L."/>
            <person name="Williams K.H."/>
            <person name="Hubbard S.S."/>
            <person name="Banfield J.F."/>
        </authorList>
    </citation>
    <scope>NUCLEOTIDE SEQUENCE [LARGE SCALE GENOMIC DNA]</scope>
</reference>
<evidence type="ECO:0000259" key="8">
    <source>
        <dbReference type="PROSITE" id="PS51740"/>
    </source>
</evidence>
<name>A0A1F7FCK7_UNCRA</name>
<evidence type="ECO:0000256" key="3">
    <source>
        <dbReference type="ARBA" id="ARBA00022737"/>
    </source>
</evidence>
<keyword evidence="2 7" id="KW-0963">Cytoplasm</keyword>
<proteinExistence type="inferred from homology"/>
<dbReference type="SUPFAM" id="SSF89447">
    <property type="entry name" value="AbrB/MazE/MraZ-like"/>
    <property type="match status" value="1"/>
</dbReference>
<evidence type="ECO:0000313" key="9">
    <source>
        <dbReference type="EMBL" id="OGK04414.1"/>
    </source>
</evidence>
<dbReference type="GO" id="GO:0003700">
    <property type="term" value="F:DNA-binding transcription factor activity"/>
    <property type="evidence" value="ECO:0007669"/>
    <property type="project" value="UniProtKB-UniRule"/>
</dbReference>
<evidence type="ECO:0000256" key="1">
    <source>
        <dbReference type="ARBA" id="ARBA00013860"/>
    </source>
</evidence>
<dbReference type="Proteomes" id="UP000179243">
    <property type="component" value="Unassembled WGS sequence"/>
</dbReference>
<dbReference type="InterPro" id="IPR020603">
    <property type="entry name" value="MraZ_dom"/>
</dbReference>
<dbReference type="InterPro" id="IPR038619">
    <property type="entry name" value="MraZ_sf"/>
</dbReference>
<sequence>MSKIPKLIINMATLFGTFEGISIDDKGRISIPAILRKAVAEKAENTFIIIRGVEGCLFAFPKDQWLVFWNELQKLPMDRENTLLIHRILGTLKEAVLDGQGRIALTHKLKSLAGIGKVVTIVGEGDKLLVWDPERWTSHLDGTEATPYDTTLYRAMEKIRKTDNG</sequence>
<dbReference type="Gene3D" id="3.40.1550.20">
    <property type="entry name" value="Transcriptional regulator MraZ domain"/>
    <property type="match status" value="1"/>
</dbReference>
<evidence type="ECO:0000313" key="10">
    <source>
        <dbReference type="Proteomes" id="UP000179243"/>
    </source>
</evidence>
<dbReference type="InterPro" id="IPR037914">
    <property type="entry name" value="SpoVT-AbrB_sf"/>
</dbReference>
<keyword evidence="4 7" id="KW-0805">Transcription regulation</keyword>
<feature type="domain" description="SpoVT-AbrB" evidence="8">
    <location>
        <begin position="18"/>
        <end position="64"/>
    </location>
</feature>
<comment type="similarity">
    <text evidence="7">Belongs to the MraZ family.</text>
</comment>
<dbReference type="GO" id="GO:2000143">
    <property type="term" value="P:negative regulation of DNA-templated transcription initiation"/>
    <property type="evidence" value="ECO:0007669"/>
    <property type="project" value="TreeGrafter"/>
</dbReference>